<dbReference type="EMBL" id="CP013650">
    <property type="protein sequence ID" value="ALS96947.1"/>
    <property type="molecule type" value="Genomic_DNA"/>
</dbReference>
<sequence>MWIAITQRLQIDTSDKVSASQGICIGIPIGPDIWLNFTLWGFMGWQRIYTGTNNHNNEVLL</sequence>
<name>A0A0U2Z224_9ALTE</name>
<gene>
    <name evidence="1" type="ORF">AT746_00735</name>
</gene>
<dbReference type="Proteomes" id="UP000068447">
    <property type="component" value="Chromosome"/>
</dbReference>
<accession>A0A0U2Z224</accession>
<proteinExistence type="predicted"/>
<evidence type="ECO:0000313" key="2">
    <source>
        <dbReference type="Proteomes" id="UP000068447"/>
    </source>
</evidence>
<keyword evidence="2" id="KW-1185">Reference proteome</keyword>
<evidence type="ECO:0000313" key="1">
    <source>
        <dbReference type="EMBL" id="ALS96947.1"/>
    </source>
</evidence>
<organism evidence="1 2">
    <name type="scientific">Lacimicrobium alkaliphilum</name>
    <dbReference type="NCBI Taxonomy" id="1526571"/>
    <lineage>
        <taxon>Bacteria</taxon>
        <taxon>Pseudomonadati</taxon>
        <taxon>Pseudomonadota</taxon>
        <taxon>Gammaproteobacteria</taxon>
        <taxon>Alteromonadales</taxon>
        <taxon>Alteromonadaceae</taxon>
        <taxon>Lacimicrobium</taxon>
    </lineage>
</organism>
<dbReference type="AlphaFoldDB" id="A0A0U2Z224"/>
<dbReference type="KEGG" id="lal:AT746_00735"/>
<reference evidence="1 2" key="1">
    <citation type="submission" date="2015-12" db="EMBL/GenBank/DDBJ databases">
        <title>Complete genome of Lacimicrobium alkaliphilum KCTC 32984.</title>
        <authorList>
            <person name="Kim S.-G."/>
            <person name="Lee Y.-J."/>
        </authorList>
    </citation>
    <scope>NUCLEOTIDE SEQUENCE [LARGE SCALE GENOMIC DNA]</scope>
    <source>
        <strain evidence="1 2">YelD216</strain>
    </source>
</reference>
<dbReference type="STRING" id="1526571.AT746_00735"/>
<protein>
    <submittedName>
        <fullName evidence="1">Uncharacterized protein</fullName>
    </submittedName>
</protein>